<keyword evidence="1" id="KW-0812">Transmembrane</keyword>
<dbReference type="Proteomes" id="UP000184050">
    <property type="component" value="Unassembled WGS sequence"/>
</dbReference>
<evidence type="ECO:0000313" key="3">
    <source>
        <dbReference type="Proteomes" id="UP000184050"/>
    </source>
</evidence>
<sequence length="34" mass="3718">METVLILSGGMVLFAVIATIYVVKKEKHSTHSQS</sequence>
<dbReference type="AlphaFoldDB" id="A0A1M6JTX7"/>
<accession>A0A1M6JTX7</accession>
<evidence type="ECO:0000313" key="2">
    <source>
        <dbReference type="EMBL" id="SHJ50116.1"/>
    </source>
</evidence>
<keyword evidence="1" id="KW-0472">Membrane</keyword>
<name>A0A1M6JTX7_9BACT</name>
<proteinExistence type="predicted"/>
<protein>
    <submittedName>
        <fullName evidence="2">Uncharacterized protein</fullName>
    </submittedName>
</protein>
<reference evidence="2 3" key="1">
    <citation type="submission" date="2016-11" db="EMBL/GenBank/DDBJ databases">
        <authorList>
            <person name="Jaros S."/>
            <person name="Januszkiewicz K."/>
            <person name="Wedrychowicz H."/>
        </authorList>
    </citation>
    <scope>NUCLEOTIDE SEQUENCE [LARGE SCALE GENOMIC DNA]</scope>
    <source>
        <strain evidence="2 3">DSM 27063</strain>
    </source>
</reference>
<evidence type="ECO:0000256" key="1">
    <source>
        <dbReference type="SAM" id="Phobius"/>
    </source>
</evidence>
<gene>
    <name evidence="2" type="ORF">SAMN05444280_12128</name>
</gene>
<keyword evidence="3" id="KW-1185">Reference proteome</keyword>
<organism evidence="2 3">
    <name type="scientific">Tangfeifania diversioriginum</name>
    <dbReference type="NCBI Taxonomy" id="1168035"/>
    <lineage>
        <taxon>Bacteria</taxon>
        <taxon>Pseudomonadati</taxon>
        <taxon>Bacteroidota</taxon>
        <taxon>Bacteroidia</taxon>
        <taxon>Marinilabiliales</taxon>
        <taxon>Prolixibacteraceae</taxon>
        <taxon>Tangfeifania</taxon>
    </lineage>
</organism>
<feature type="transmembrane region" description="Helical" evidence="1">
    <location>
        <begin position="6"/>
        <end position="23"/>
    </location>
</feature>
<dbReference type="EMBL" id="FQZE01000021">
    <property type="protein sequence ID" value="SHJ50116.1"/>
    <property type="molecule type" value="Genomic_DNA"/>
</dbReference>
<keyword evidence="1" id="KW-1133">Transmembrane helix</keyword>